<dbReference type="Gene3D" id="3.40.50.850">
    <property type="entry name" value="Isochorismatase-like"/>
    <property type="match status" value="1"/>
</dbReference>
<keyword evidence="4" id="KW-1185">Reference proteome</keyword>
<dbReference type="InterPro" id="IPR050272">
    <property type="entry name" value="Isochorismatase-like_hydrls"/>
</dbReference>
<dbReference type="PANTHER" id="PTHR43540">
    <property type="entry name" value="PEROXYUREIDOACRYLATE/UREIDOACRYLATE AMIDOHYDROLASE-RELATED"/>
    <property type="match status" value="1"/>
</dbReference>
<evidence type="ECO:0000313" key="4">
    <source>
        <dbReference type="Proteomes" id="UP000648801"/>
    </source>
</evidence>
<evidence type="ECO:0000313" key="3">
    <source>
        <dbReference type="EMBL" id="GGA65350.1"/>
    </source>
</evidence>
<reference evidence="3" key="2">
    <citation type="submission" date="2020-09" db="EMBL/GenBank/DDBJ databases">
        <authorList>
            <person name="Sun Q."/>
            <person name="Zhou Y."/>
        </authorList>
    </citation>
    <scope>NUCLEOTIDE SEQUENCE</scope>
    <source>
        <strain evidence="3">CGMCC 1.15447</strain>
    </source>
</reference>
<reference evidence="3" key="1">
    <citation type="journal article" date="2014" name="Int. J. Syst. Evol. Microbiol.">
        <title>Complete genome sequence of Corynebacterium casei LMG S-19264T (=DSM 44701T), isolated from a smear-ripened cheese.</title>
        <authorList>
            <consortium name="US DOE Joint Genome Institute (JGI-PGF)"/>
            <person name="Walter F."/>
            <person name="Albersmeier A."/>
            <person name="Kalinowski J."/>
            <person name="Ruckert C."/>
        </authorList>
    </citation>
    <scope>NUCLEOTIDE SEQUENCE</scope>
    <source>
        <strain evidence="3">CGMCC 1.15447</strain>
    </source>
</reference>
<feature type="domain" description="Isochorismatase-like" evidence="2">
    <location>
        <begin position="10"/>
        <end position="195"/>
    </location>
</feature>
<protein>
    <submittedName>
        <fullName evidence="3">Hydrolase</fullName>
    </submittedName>
</protein>
<organism evidence="3 4">
    <name type="scientific">Edaphobacter acidisoli</name>
    <dbReference type="NCBI Taxonomy" id="2040573"/>
    <lineage>
        <taxon>Bacteria</taxon>
        <taxon>Pseudomonadati</taxon>
        <taxon>Acidobacteriota</taxon>
        <taxon>Terriglobia</taxon>
        <taxon>Terriglobales</taxon>
        <taxon>Acidobacteriaceae</taxon>
        <taxon>Edaphobacter</taxon>
    </lineage>
</organism>
<dbReference type="PANTHER" id="PTHR43540:SF6">
    <property type="entry name" value="ISOCHORISMATASE-LIKE DOMAIN-CONTAINING PROTEIN"/>
    <property type="match status" value="1"/>
</dbReference>
<dbReference type="Pfam" id="PF00857">
    <property type="entry name" value="Isochorismatase"/>
    <property type="match status" value="1"/>
</dbReference>
<evidence type="ECO:0000256" key="1">
    <source>
        <dbReference type="ARBA" id="ARBA00022801"/>
    </source>
</evidence>
<dbReference type="CDD" id="cd00431">
    <property type="entry name" value="cysteine_hydrolases"/>
    <property type="match status" value="1"/>
</dbReference>
<accession>A0A916RQA9</accession>
<evidence type="ECO:0000259" key="2">
    <source>
        <dbReference type="Pfam" id="PF00857"/>
    </source>
</evidence>
<comment type="caution">
    <text evidence="3">The sequence shown here is derived from an EMBL/GenBank/DDBJ whole genome shotgun (WGS) entry which is preliminary data.</text>
</comment>
<sequence>MTRPIDLRRTAHLCIDLQNGFVEKGAPVEVPAARDIIPTVNAISTAIRKSEAINIFVQFTLGSPDVQSWSNWFARMPESQRPQQERFLERGSHYHQLWPDLAVMPADLKVEKSRFSAFIPGASDLNELLKRRGLNTLIITGTLTNVCCESTARDAMQMNYRVIFIEDATAARTPAEHNAAIANMRSTFGEVLTAKHLIANLHAS</sequence>
<gene>
    <name evidence="3" type="ORF">GCM10011507_16140</name>
</gene>
<keyword evidence="1 3" id="KW-0378">Hydrolase</keyword>
<name>A0A916RQA9_9BACT</name>
<proteinExistence type="predicted"/>
<dbReference type="GO" id="GO:0016787">
    <property type="term" value="F:hydrolase activity"/>
    <property type="evidence" value="ECO:0007669"/>
    <property type="project" value="UniProtKB-KW"/>
</dbReference>
<dbReference type="InterPro" id="IPR000868">
    <property type="entry name" value="Isochorismatase-like_dom"/>
</dbReference>
<dbReference type="InterPro" id="IPR036380">
    <property type="entry name" value="Isochorismatase-like_sf"/>
</dbReference>
<dbReference type="SUPFAM" id="SSF52499">
    <property type="entry name" value="Isochorismatase-like hydrolases"/>
    <property type="match status" value="1"/>
</dbReference>
<dbReference type="Proteomes" id="UP000648801">
    <property type="component" value="Unassembled WGS sequence"/>
</dbReference>
<dbReference type="EMBL" id="BMJB01000001">
    <property type="protein sequence ID" value="GGA65350.1"/>
    <property type="molecule type" value="Genomic_DNA"/>
</dbReference>
<dbReference type="AlphaFoldDB" id="A0A916RQA9"/>